<organism evidence="1 2">
    <name type="scientific">Rubroshorea leprosula</name>
    <dbReference type="NCBI Taxonomy" id="152421"/>
    <lineage>
        <taxon>Eukaryota</taxon>
        <taxon>Viridiplantae</taxon>
        <taxon>Streptophyta</taxon>
        <taxon>Embryophyta</taxon>
        <taxon>Tracheophyta</taxon>
        <taxon>Spermatophyta</taxon>
        <taxon>Magnoliopsida</taxon>
        <taxon>eudicotyledons</taxon>
        <taxon>Gunneridae</taxon>
        <taxon>Pentapetalae</taxon>
        <taxon>rosids</taxon>
        <taxon>malvids</taxon>
        <taxon>Malvales</taxon>
        <taxon>Dipterocarpaceae</taxon>
        <taxon>Rubroshorea</taxon>
    </lineage>
</organism>
<evidence type="ECO:0000313" key="2">
    <source>
        <dbReference type="Proteomes" id="UP001054252"/>
    </source>
</evidence>
<dbReference type="Proteomes" id="UP001054252">
    <property type="component" value="Unassembled WGS sequence"/>
</dbReference>
<dbReference type="AlphaFoldDB" id="A0AAV5JU94"/>
<proteinExistence type="predicted"/>
<gene>
    <name evidence="1" type="ORF">SLEP1_g25367</name>
</gene>
<comment type="caution">
    <text evidence="1">The sequence shown here is derived from an EMBL/GenBank/DDBJ whole genome shotgun (WGS) entry which is preliminary data.</text>
</comment>
<evidence type="ECO:0000313" key="1">
    <source>
        <dbReference type="EMBL" id="GKV14501.1"/>
    </source>
</evidence>
<keyword evidence="2" id="KW-1185">Reference proteome</keyword>
<protein>
    <submittedName>
        <fullName evidence="1">Uncharacterized protein</fullName>
    </submittedName>
</protein>
<reference evidence="1 2" key="1">
    <citation type="journal article" date="2021" name="Commun. Biol.">
        <title>The genome of Shorea leprosula (Dipterocarpaceae) highlights the ecological relevance of drought in aseasonal tropical rainforests.</title>
        <authorList>
            <person name="Ng K.K.S."/>
            <person name="Kobayashi M.J."/>
            <person name="Fawcett J.A."/>
            <person name="Hatakeyama M."/>
            <person name="Paape T."/>
            <person name="Ng C.H."/>
            <person name="Ang C.C."/>
            <person name="Tnah L.H."/>
            <person name="Lee C.T."/>
            <person name="Nishiyama T."/>
            <person name="Sese J."/>
            <person name="O'Brien M.J."/>
            <person name="Copetti D."/>
            <person name="Mohd Noor M.I."/>
            <person name="Ong R.C."/>
            <person name="Putra M."/>
            <person name="Sireger I.Z."/>
            <person name="Indrioko S."/>
            <person name="Kosugi Y."/>
            <person name="Izuno A."/>
            <person name="Isagi Y."/>
            <person name="Lee S.L."/>
            <person name="Shimizu K.K."/>
        </authorList>
    </citation>
    <scope>NUCLEOTIDE SEQUENCE [LARGE SCALE GENOMIC DNA]</scope>
    <source>
        <strain evidence="1">214</strain>
    </source>
</reference>
<sequence>MGSNVPRRVGCERTQCVGSLDPKHGFHRTQHLGSNEPRRGFLIVIFDNKNNPPKNDPIGGGSSDGVVGRGIHQVLVVRRGTYRDDGGGDRVSGHGRFRYDGGSGGGRGKGVVYLSLSICFALDGEATWLSYFVKWLRRKGFGWFREDLGIVLSMVAKGWLASVTTFFR</sequence>
<accession>A0AAV5JU94</accession>
<dbReference type="EMBL" id="BPVZ01000041">
    <property type="protein sequence ID" value="GKV14501.1"/>
    <property type="molecule type" value="Genomic_DNA"/>
</dbReference>
<name>A0AAV5JU94_9ROSI</name>